<evidence type="ECO:0000256" key="7">
    <source>
        <dbReference type="ARBA" id="ARBA00023157"/>
    </source>
</evidence>
<dbReference type="Gene3D" id="3.30.390.150">
    <property type="match status" value="1"/>
</dbReference>
<keyword evidence="11" id="KW-1133">Transmembrane helix</keyword>
<evidence type="ECO:0000256" key="1">
    <source>
        <dbReference type="ARBA" id="ARBA00002263"/>
    </source>
</evidence>
<evidence type="ECO:0000256" key="5">
    <source>
        <dbReference type="ARBA" id="ARBA00022713"/>
    </source>
</evidence>
<dbReference type="InterPro" id="IPR001729">
    <property type="entry name" value="SP-C"/>
</dbReference>
<dbReference type="GeneTree" id="ENSGT00390000017162"/>
<keyword evidence="5" id="KW-0305">Gaseous exchange</keyword>
<dbReference type="PANTHER" id="PTHR10800:SF6">
    <property type="entry name" value="PULMONARY SURFACTANT-ASSOCIATED PROTEIN C"/>
    <property type="match status" value="1"/>
</dbReference>
<evidence type="ECO:0000256" key="11">
    <source>
        <dbReference type="SAM" id="Phobius"/>
    </source>
</evidence>
<evidence type="ECO:0000256" key="8">
    <source>
        <dbReference type="ARBA" id="ARBA00023288"/>
    </source>
</evidence>
<evidence type="ECO:0000313" key="14">
    <source>
        <dbReference type="Proteomes" id="UP000694569"/>
    </source>
</evidence>
<evidence type="ECO:0000256" key="3">
    <source>
        <dbReference type="ARBA" id="ARBA00022439"/>
    </source>
</evidence>
<keyword evidence="7" id="KW-1015">Disulfide bond</keyword>
<dbReference type="AlphaFoldDB" id="A0A8C5MX17"/>
<keyword evidence="14" id="KW-1185">Reference proteome</keyword>
<dbReference type="SMART" id="SM00019">
    <property type="entry name" value="SF_P"/>
    <property type="match status" value="1"/>
</dbReference>
<dbReference type="InterPro" id="IPR015091">
    <property type="entry name" value="Surfactant_protein_propep"/>
</dbReference>
<dbReference type="GO" id="GO:0005615">
    <property type="term" value="C:extracellular space"/>
    <property type="evidence" value="ECO:0007669"/>
    <property type="project" value="TreeGrafter"/>
</dbReference>
<evidence type="ECO:0000256" key="4">
    <source>
        <dbReference type="ARBA" id="ARBA00022525"/>
    </source>
</evidence>
<comment type="function">
    <text evidence="1">Pulmonary surfactant associated proteins promote alveolar stability by lowering the surface tension at the air-liquid interface in the peripheral air spaces.</text>
</comment>
<dbReference type="Pfam" id="PF08999">
    <property type="entry name" value="SP_C-Propep"/>
    <property type="match status" value="1"/>
</dbReference>
<proteinExistence type="predicted"/>
<evidence type="ECO:0000313" key="13">
    <source>
        <dbReference type="Ensembl" id="ENSLLEP00000019027.1"/>
    </source>
</evidence>
<protein>
    <recommendedName>
        <fullName evidence="9">Surfactant protein C</fullName>
    </recommendedName>
    <alternativeName>
        <fullName evidence="10">Pulmonary surfactant-associated protein C</fullName>
    </alternativeName>
</protein>
<evidence type="ECO:0000256" key="9">
    <source>
        <dbReference type="ARBA" id="ARBA00044778"/>
    </source>
</evidence>
<reference evidence="13" key="1">
    <citation type="submission" date="2025-08" db="UniProtKB">
        <authorList>
            <consortium name="Ensembl"/>
        </authorList>
    </citation>
    <scope>IDENTIFICATION</scope>
</reference>
<keyword evidence="4" id="KW-0964">Secreted</keyword>
<dbReference type="OrthoDB" id="9888901at2759"/>
<dbReference type="Pfam" id="PF04089">
    <property type="entry name" value="BRICHOS"/>
    <property type="match status" value="1"/>
</dbReference>
<organism evidence="13 14">
    <name type="scientific">Leptobrachium leishanense</name>
    <name type="common">Leishan spiny toad</name>
    <dbReference type="NCBI Taxonomy" id="445787"/>
    <lineage>
        <taxon>Eukaryota</taxon>
        <taxon>Metazoa</taxon>
        <taxon>Chordata</taxon>
        <taxon>Craniata</taxon>
        <taxon>Vertebrata</taxon>
        <taxon>Euteleostomi</taxon>
        <taxon>Amphibia</taxon>
        <taxon>Batrachia</taxon>
        <taxon>Anura</taxon>
        <taxon>Pelobatoidea</taxon>
        <taxon>Megophryidae</taxon>
        <taxon>Leptobrachium</taxon>
    </lineage>
</organism>
<dbReference type="InterPro" id="IPR007084">
    <property type="entry name" value="BRICHOS_dom"/>
</dbReference>
<keyword evidence="11" id="KW-0812">Transmembrane</keyword>
<keyword evidence="11" id="KW-0472">Membrane</keyword>
<dbReference type="Proteomes" id="UP000694569">
    <property type="component" value="Unplaced"/>
</dbReference>
<reference evidence="13" key="2">
    <citation type="submission" date="2025-09" db="UniProtKB">
        <authorList>
            <consortium name="Ensembl"/>
        </authorList>
    </citation>
    <scope>IDENTIFICATION</scope>
</reference>
<sequence length="203" mass="22560">MQPKAADILPKMNDKKTTWIWAMVVITLLAVIVVGATLIGVYMTQKHTEAVIEMAFNAKSGEKVQQTVMVNDEENVAAFYVSTNNVSSTIIYNYKHGIIGLRRTSGAKCFVLDMNTVNAPTMEEILRGIKRFQQQNSTADAELNYSITEGDEANRTKLGIAVNILCSDVPIFWASPSKAGHLRWKLLITFSMFGFQGSIKFES</sequence>
<dbReference type="PROSITE" id="PS50869">
    <property type="entry name" value="BRICHOS"/>
    <property type="match status" value="1"/>
</dbReference>
<dbReference type="SMART" id="SM01039">
    <property type="entry name" value="BRICHOS"/>
    <property type="match status" value="1"/>
</dbReference>
<keyword evidence="6" id="KW-0564">Palmitate</keyword>
<dbReference type="PANTHER" id="PTHR10800">
    <property type="entry name" value="PULMONARY SURFACTANT-ASSOCIATED PROTEIN C"/>
    <property type="match status" value="1"/>
</dbReference>
<comment type="subcellular location">
    <subcellularLocation>
        <location evidence="2">Secreted</location>
        <location evidence="2">Extracellular space</location>
        <location evidence="2">Surface film</location>
    </subcellularLocation>
</comment>
<name>A0A8C5MX17_9ANUR</name>
<keyword evidence="3" id="KW-0767">Surface film</keyword>
<evidence type="ECO:0000259" key="12">
    <source>
        <dbReference type="PROSITE" id="PS50869"/>
    </source>
</evidence>
<dbReference type="GO" id="GO:0007585">
    <property type="term" value="P:respiratory gaseous exchange by respiratory system"/>
    <property type="evidence" value="ECO:0007669"/>
    <property type="project" value="UniProtKB-KW"/>
</dbReference>
<feature type="transmembrane region" description="Helical" evidence="11">
    <location>
        <begin position="20"/>
        <end position="44"/>
    </location>
</feature>
<evidence type="ECO:0000256" key="2">
    <source>
        <dbReference type="ARBA" id="ARBA00004364"/>
    </source>
</evidence>
<accession>A0A8C5MX17</accession>
<evidence type="ECO:0000256" key="6">
    <source>
        <dbReference type="ARBA" id="ARBA00023139"/>
    </source>
</evidence>
<evidence type="ECO:0000256" key="10">
    <source>
        <dbReference type="ARBA" id="ARBA00044825"/>
    </source>
</evidence>
<dbReference type="Ensembl" id="ENSLLET00000019776.1">
    <property type="protein sequence ID" value="ENSLLEP00000019027.1"/>
    <property type="gene ID" value="ENSLLEG00000012069.1"/>
</dbReference>
<feature type="domain" description="BRICHOS" evidence="12">
    <location>
        <begin position="82"/>
        <end position="174"/>
    </location>
</feature>
<keyword evidence="8" id="KW-0449">Lipoprotein</keyword>